<organism evidence="1 2">
    <name type="scientific">Paractinoplanes hotanensis</name>
    <dbReference type="NCBI Taxonomy" id="2906497"/>
    <lineage>
        <taxon>Bacteria</taxon>
        <taxon>Bacillati</taxon>
        <taxon>Actinomycetota</taxon>
        <taxon>Actinomycetes</taxon>
        <taxon>Micromonosporales</taxon>
        <taxon>Micromonosporaceae</taxon>
        <taxon>Paractinoplanes</taxon>
    </lineage>
</organism>
<evidence type="ECO:0000313" key="1">
    <source>
        <dbReference type="EMBL" id="MCM4083611.1"/>
    </source>
</evidence>
<proteinExistence type="predicted"/>
<name>A0ABT0YC24_9ACTN</name>
<reference evidence="1 2" key="1">
    <citation type="submission" date="2022-06" db="EMBL/GenBank/DDBJ databases">
        <title>Actinoplanes abujensis sp. nov., isolated from Nigerian arid soil.</title>
        <authorList>
            <person name="Ding P."/>
        </authorList>
    </citation>
    <scope>NUCLEOTIDE SEQUENCE [LARGE SCALE GENOMIC DNA]</scope>
    <source>
        <strain evidence="2">TRM88002</strain>
    </source>
</reference>
<gene>
    <name evidence="1" type="ORF">LXN57_39290</name>
</gene>
<accession>A0ABT0YC24</accession>
<sequence length="78" mass="8384">MGEHVEAEHVICIAGGRRMADSNRTADARNEALYFEGEDYLTSDAVNAVRDGLIATVERTDDAVIATSGFVLESLPAE</sequence>
<dbReference type="EMBL" id="JAMQOL010000062">
    <property type="protein sequence ID" value="MCM4083611.1"/>
    <property type="molecule type" value="Genomic_DNA"/>
</dbReference>
<dbReference type="RefSeq" id="WP_251803311.1">
    <property type="nucleotide sequence ID" value="NZ_JAMQOL010000062.1"/>
</dbReference>
<keyword evidence="2" id="KW-1185">Reference proteome</keyword>
<dbReference type="Proteomes" id="UP001523216">
    <property type="component" value="Unassembled WGS sequence"/>
</dbReference>
<comment type="caution">
    <text evidence="1">The sequence shown here is derived from an EMBL/GenBank/DDBJ whole genome shotgun (WGS) entry which is preliminary data.</text>
</comment>
<evidence type="ECO:0000313" key="2">
    <source>
        <dbReference type="Proteomes" id="UP001523216"/>
    </source>
</evidence>
<protein>
    <submittedName>
        <fullName evidence="1">Uncharacterized protein</fullName>
    </submittedName>
</protein>